<dbReference type="AlphaFoldDB" id="A0A162I9G3"/>
<protein>
    <submittedName>
        <fullName evidence="1">Uncharacterized protein</fullName>
    </submittedName>
</protein>
<reference evidence="1 2" key="1">
    <citation type="journal article" date="2016" name="Genome Biol. Evol.">
        <title>Divergent and convergent evolution of fungal pathogenicity.</title>
        <authorList>
            <person name="Shang Y."/>
            <person name="Xiao G."/>
            <person name="Zheng P."/>
            <person name="Cen K."/>
            <person name="Zhan S."/>
            <person name="Wang C."/>
        </authorList>
    </citation>
    <scope>NUCLEOTIDE SEQUENCE [LARGE SCALE GENOMIC DNA]</scope>
    <source>
        <strain evidence="1 2">RCEF 1005</strain>
    </source>
</reference>
<name>A0A162I9G3_CORDF</name>
<organism evidence="1 2">
    <name type="scientific">Akanthomyces lecanii RCEF 1005</name>
    <dbReference type="NCBI Taxonomy" id="1081108"/>
    <lineage>
        <taxon>Eukaryota</taxon>
        <taxon>Fungi</taxon>
        <taxon>Dikarya</taxon>
        <taxon>Ascomycota</taxon>
        <taxon>Pezizomycotina</taxon>
        <taxon>Sordariomycetes</taxon>
        <taxon>Hypocreomycetidae</taxon>
        <taxon>Hypocreales</taxon>
        <taxon>Cordycipitaceae</taxon>
        <taxon>Akanthomyces</taxon>
        <taxon>Cordyceps confragosa</taxon>
    </lineage>
</organism>
<gene>
    <name evidence="1" type="ORF">LEL_11013</name>
</gene>
<sequence>MAPAETVPASLLRLPWEIRSVILIDALEFQLRHEPIFDKKFMRSRVRLGNLFDERHPKATNIYIENPGTWPLALSARALQATNRQLRDEVTLLINETFKTGKAKAAFILDIIIVKDIGVFPTWLCFPYKTKRILSLRVNLRIIRPDATAVPVEWAELARYPANIHPRWGELKPSTFWNFFAVLALISLSRLRYEPAVDETGIKPKAAPTNKHMTRVVDAYLVPMEATPYVVDQLHLDFRPTEYRPDGRPIVPGLEDKSRNGPFYKQGYMQFGREVFHDDTDYSDSWETHELNLKEKAAGRVASGQLLHHVWECIPRITDYKEEEDELALYQYALANSVGEVTYSPPVGPLPVVNTVYMMYKNTESWISSYECDGDWRTMNISKAIAKEEASEDPARGYIALLQLAKRRRALGWQAQFDLEYMCHAPNPP</sequence>
<dbReference type="OrthoDB" id="2823490at2759"/>
<dbReference type="STRING" id="1081108.A0A162I9G3"/>
<keyword evidence="2" id="KW-1185">Reference proteome</keyword>
<dbReference type="EMBL" id="AZHF01000056">
    <property type="protein sequence ID" value="OAA54065.1"/>
    <property type="molecule type" value="Genomic_DNA"/>
</dbReference>
<comment type="caution">
    <text evidence="1">The sequence shown here is derived from an EMBL/GenBank/DDBJ whole genome shotgun (WGS) entry which is preliminary data.</text>
</comment>
<accession>A0A162I9G3</accession>
<dbReference type="Proteomes" id="UP000076881">
    <property type="component" value="Unassembled WGS sequence"/>
</dbReference>
<evidence type="ECO:0000313" key="1">
    <source>
        <dbReference type="EMBL" id="OAA54065.1"/>
    </source>
</evidence>
<proteinExistence type="predicted"/>
<evidence type="ECO:0000313" key="2">
    <source>
        <dbReference type="Proteomes" id="UP000076881"/>
    </source>
</evidence>